<dbReference type="EMBL" id="SDMP01000015">
    <property type="protein sequence ID" value="RYR07597.1"/>
    <property type="molecule type" value="Genomic_DNA"/>
</dbReference>
<accession>A0A444Z063</accession>
<comment type="caution">
    <text evidence="1">The sequence shown here is derived from an EMBL/GenBank/DDBJ whole genome shotgun (WGS) entry which is preliminary data.</text>
</comment>
<dbReference type="Proteomes" id="UP000289738">
    <property type="component" value="Chromosome B05"/>
</dbReference>
<reference evidence="1 2" key="1">
    <citation type="submission" date="2019-01" db="EMBL/GenBank/DDBJ databases">
        <title>Sequencing of cultivated peanut Arachis hypogaea provides insights into genome evolution and oil improvement.</title>
        <authorList>
            <person name="Chen X."/>
        </authorList>
    </citation>
    <scope>NUCLEOTIDE SEQUENCE [LARGE SCALE GENOMIC DNA]</scope>
    <source>
        <strain evidence="2">cv. Fuhuasheng</strain>
        <tissue evidence="1">Leaves</tissue>
    </source>
</reference>
<sequence>MGEEDYNLDGGVEFWVGHRFKCRDGVKNYSIRQSAEYWVIESNRLKYHVQYRQAANGCPWSLYVVLRQNIEYW</sequence>
<evidence type="ECO:0000313" key="1">
    <source>
        <dbReference type="EMBL" id="RYR07597.1"/>
    </source>
</evidence>
<proteinExistence type="predicted"/>
<dbReference type="AlphaFoldDB" id="A0A444Z063"/>
<gene>
    <name evidence="1" type="ORF">Ahy_B05g074987</name>
</gene>
<keyword evidence="2" id="KW-1185">Reference proteome</keyword>
<protein>
    <submittedName>
        <fullName evidence="1">Uncharacterized protein</fullName>
    </submittedName>
</protein>
<name>A0A444Z063_ARAHY</name>
<evidence type="ECO:0000313" key="2">
    <source>
        <dbReference type="Proteomes" id="UP000289738"/>
    </source>
</evidence>
<organism evidence="1 2">
    <name type="scientific">Arachis hypogaea</name>
    <name type="common">Peanut</name>
    <dbReference type="NCBI Taxonomy" id="3818"/>
    <lineage>
        <taxon>Eukaryota</taxon>
        <taxon>Viridiplantae</taxon>
        <taxon>Streptophyta</taxon>
        <taxon>Embryophyta</taxon>
        <taxon>Tracheophyta</taxon>
        <taxon>Spermatophyta</taxon>
        <taxon>Magnoliopsida</taxon>
        <taxon>eudicotyledons</taxon>
        <taxon>Gunneridae</taxon>
        <taxon>Pentapetalae</taxon>
        <taxon>rosids</taxon>
        <taxon>fabids</taxon>
        <taxon>Fabales</taxon>
        <taxon>Fabaceae</taxon>
        <taxon>Papilionoideae</taxon>
        <taxon>50 kb inversion clade</taxon>
        <taxon>dalbergioids sensu lato</taxon>
        <taxon>Dalbergieae</taxon>
        <taxon>Pterocarpus clade</taxon>
        <taxon>Arachis</taxon>
    </lineage>
</organism>